<feature type="compositionally biased region" description="Low complexity" evidence="1">
    <location>
        <begin position="149"/>
        <end position="171"/>
    </location>
</feature>
<reference evidence="3" key="1">
    <citation type="submission" date="2021-02" db="EMBL/GenBank/DDBJ databases">
        <authorList>
            <person name="Nowell W R."/>
        </authorList>
    </citation>
    <scope>NUCLEOTIDE SEQUENCE</scope>
</reference>
<proteinExistence type="predicted"/>
<keyword evidence="4" id="KW-1185">Reference proteome</keyword>
<dbReference type="Proteomes" id="UP000663870">
    <property type="component" value="Unassembled WGS sequence"/>
</dbReference>
<organism evidence="3 4">
    <name type="scientific">Rotaria sordida</name>
    <dbReference type="NCBI Taxonomy" id="392033"/>
    <lineage>
        <taxon>Eukaryota</taxon>
        <taxon>Metazoa</taxon>
        <taxon>Spiralia</taxon>
        <taxon>Gnathifera</taxon>
        <taxon>Rotifera</taxon>
        <taxon>Eurotatoria</taxon>
        <taxon>Bdelloidea</taxon>
        <taxon>Philodinida</taxon>
        <taxon>Philodinidae</taxon>
        <taxon>Rotaria</taxon>
    </lineage>
</organism>
<dbReference type="EMBL" id="CAJNOH010002087">
    <property type="protein sequence ID" value="CAF1271392.1"/>
    <property type="molecule type" value="Genomic_DNA"/>
</dbReference>
<feature type="region of interest" description="Disordered" evidence="1">
    <location>
        <begin position="1"/>
        <end position="194"/>
    </location>
</feature>
<evidence type="ECO:0000313" key="2">
    <source>
        <dbReference type="EMBL" id="CAF1271392.1"/>
    </source>
</evidence>
<dbReference type="Proteomes" id="UP000663854">
    <property type="component" value="Unassembled WGS sequence"/>
</dbReference>
<sequence length="545" mass="61039">MGSNRDPFFDDDIASSDERSKEDRTPPVPTTRKYLSDDVKTTEITEDPTVIPRSSSPPHSPLPRSSLPRSPSSRSSSSSSSSSSRSSSSSSSSPSPAQQPIVSQPEKINEEVHKRKSSSSSSSSPSPAQQPIVSQPEKINEEVHKRKSSSSSSSSSTNSSSSSSSSSSTDSFESAKDEVKVQEEKEKDQDKILHHSKIDVNTQTDQIALRDESVQTNPVNIELLSIPTTRKIDFVLESKKLTTPLVKNLFDQPISSTLPIVSFCQPFSMTSHLDDIILAMPRHLMIINNKNSISVYPWQQLEETTSTILECFWCSFLYKLLVTTLENNRLFIYDFISIIDSIKLRGRPLSIKHQSYSKQINSSLLLPSSSRYQLLPAIWSQTRFTKSNSLGIYYCYISDRQSSCMLTRIDHNTRKHVKSIDCSGGSINNNTRVCAMGLSDERIAIVLTNLIMTLYDAETLLGLHQINLSRSTNYNIRGISSIMYLWKTWLIFDPIENKIVGIGKQKRHFVKILPEQPTNACSMDNGTLALWLGYPGVLLYYRLIE</sequence>
<evidence type="ECO:0000313" key="3">
    <source>
        <dbReference type="EMBL" id="CAF1550884.1"/>
    </source>
</evidence>
<accession>A0A815X6B7</accession>
<gene>
    <name evidence="3" type="ORF">JXQ802_LOCUS43629</name>
    <name evidence="2" type="ORF">PYM288_LOCUS28399</name>
</gene>
<feature type="compositionally biased region" description="Basic and acidic residues" evidence="1">
    <location>
        <begin position="173"/>
        <end position="194"/>
    </location>
</feature>
<feature type="compositionally biased region" description="Basic and acidic residues" evidence="1">
    <location>
        <begin position="34"/>
        <end position="43"/>
    </location>
</feature>
<comment type="caution">
    <text evidence="3">The sequence shown here is derived from an EMBL/GenBank/DDBJ whole genome shotgun (WGS) entry which is preliminary data.</text>
</comment>
<dbReference type="EMBL" id="CAJNOL010003192">
    <property type="protein sequence ID" value="CAF1550884.1"/>
    <property type="molecule type" value="Genomic_DNA"/>
</dbReference>
<feature type="compositionally biased region" description="Low complexity" evidence="1">
    <location>
        <begin position="52"/>
        <end position="96"/>
    </location>
</feature>
<dbReference type="AlphaFoldDB" id="A0A815X6B7"/>
<evidence type="ECO:0000256" key="1">
    <source>
        <dbReference type="SAM" id="MobiDB-lite"/>
    </source>
</evidence>
<feature type="compositionally biased region" description="Low complexity" evidence="1">
    <location>
        <begin position="118"/>
        <end position="127"/>
    </location>
</feature>
<protein>
    <submittedName>
        <fullName evidence="3">Uncharacterized protein</fullName>
    </submittedName>
</protein>
<name>A0A815X6B7_9BILA</name>
<feature type="compositionally biased region" description="Basic and acidic residues" evidence="1">
    <location>
        <begin position="16"/>
        <end position="25"/>
    </location>
</feature>
<evidence type="ECO:0000313" key="4">
    <source>
        <dbReference type="Proteomes" id="UP000663870"/>
    </source>
</evidence>